<comment type="caution">
    <text evidence="2">The sequence shown here is derived from an EMBL/GenBank/DDBJ whole genome shotgun (WGS) entry which is preliminary data.</text>
</comment>
<sequence>MKPTVGRIVYYKSYGTPNGEYKSEERAAIVTGVVDDETVHLCVLNPTGMFFNLNVKQGQNGGQRDWMPYQKGQAQKTDEVTETLNKVNVAQNFVMENLLQRIEQLESHVNELQKQEQIIQSMSYHLVQLQQEINELKKPQEPNYFG</sequence>
<dbReference type="STRING" id="997296.PB1_16224"/>
<accession>I3DXZ9</accession>
<proteinExistence type="predicted"/>
<feature type="coiled-coil region" evidence="1">
    <location>
        <begin position="95"/>
        <end position="122"/>
    </location>
</feature>
<organism evidence="2 3">
    <name type="scientific">Bacillus methanolicus PB1</name>
    <dbReference type="NCBI Taxonomy" id="997296"/>
    <lineage>
        <taxon>Bacteria</taxon>
        <taxon>Bacillati</taxon>
        <taxon>Bacillota</taxon>
        <taxon>Bacilli</taxon>
        <taxon>Bacillales</taxon>
        <taxon>Bacillaceae</taxon>
        <taxon>Bacillus</taxon>
    </lineage>
</organism>
<evidence type="ECO:0000313" key="2">
    <source>
        <dbReference type="EMBL" id="EIJ79120.1"/>
    </source>
</evidence>
<keyword evidence="1" id="KW-0175">Coiled coil</keyword>
<dbReference type="Proteomes" id="UP000010523">
    <property type="component" value="Unassembled WGS sequence"/>
</dbReference>
<evidence type="ECO:0000256" key="1">
    <source>
        <dbReference type="SAM" id="Coils"/>
    </source>
</evidence>
<dbReference type="AlphaFoldDB" id="I3DXZ9"/>
<name>I3DXZ9_BACMT</name>
<evidence type="ECO:0000313" key="3">
    <source>
        <dbReference type="Proteomes" id="UP000010523"/>
    </source>
</evidence>
<gene>
    <name evidence="2" type="ORF">PB1_16224</name>
</gene>
<dbReference type="OrthoDB" id="4563059at2"/>
<dbReference type="RefSeq" id="WP_004438531.1">
    <property type="nucleotide sequence ID" value="NZ_AFEU01000003.1"/>
</dbReference>
<dbReference type="EMBL" id="AFEU01000003">
    <property type="protein sequence ID" value="EIJ79120.1"/>
    <property type="molecule type" value="Genomic_DNA"/>
</dbReference>
<protein>
    <submittedName>
        <fullName evidence="2">Uncharacterized protein</fullName>
    </submittedName>
</protein>
<keyword evidence="3" id="KW-1185">Reference proteome</keyword>
<dbReference type="PATRIC" id="fig|997296.3.peg.3417"/>
<reference evidence="2 3" key="1">
    <citation type="journal article" date="2012" name="Appl. Environ. Microbiol.">
        <title>Genome Sequence of Thermotolerant Bacillus methanolicus: Features and Regulation Related to Methylotrophy and Production of L-Lysine and L-Glutamate from Methanol.</title>
        <authorList>
            <person name="Heggeset T.M."/>
            <person name="Krog A."/>
            <person name="Balzer S."/>
            <person name="Wentzel A."/>
            <person name="Ellingsen T.E."/>
            <person name="Brautaset T."/>
        </authorList>
    </citation>
    <scope>NUCLEOTIDE SEQUENCE [LARGE SCALE GENOMIC DNA]</scope>
    <source>
        <strain evidence="2 3">PB1</strain>
    </source>
</reference>
<dbReference type="eggNOG" id="ENOG5033CT0">
    <property type="taxonomic scope" value="Bacteria"/>
</dbReference>